<protein>
    <submittedName>
        <fullName evidence="1">Uncharacterized protein</fullName>
    </submittedName>
</protein>
<reference evidence="1" key="1">
    <citation type="submission" date="2020-05" db="EMBL/GenBank/DDBJ databases">
        <title>Large-scale comparative analyses of tick genomes elucidate their genetic diversity and vector capacities.</title>
        <authorList>
            <person name="Jia N."/>
            <person name="Wang J."/>
            <person name="Shi W."/>
            <person name="Du L."/>
            <person name="Sun Y."/>
            <person name="Zhan W."/>
            <person name="Jiang J."/>
            <person name="Wang Q."/>
            <person name="Zhang B."/>
            <person name="Ji P."/>
            <person name="Sakyi L.B."/>
            <person name="Cui X."/>
            <person name="Yuan T."/>
            <person name="Jiang B."/>
            <person name="Yang W."/>
            <person name="Lam T.T.-Y."/>
            <person name="Chang Q."/>
            <person name="Ding S."/>
            <person name="Wang X."/>
            <person name="Zhu J."/>
            <person name="Ruan X."/>
            <person name="Zhao L."/>
            <person name="Wei J."/>
            <person name="Que T."/>
            <person name="Du C."/>
            <person name="Cheng J."/>
            <person name="Dai P."/>
            <person name="Han X."/>
            <person name="Huang E."/>
            <person name="Gao Y."/>
            <person name="Liu J."/>
            <person name="Shao H."/>
            <person name="Ye R."/>
            <person name="Li L."/>
            <person name="Wei W."/>
            <person name="Wang X."/>
            <person name="Wang C."/>
            <person name="Yang T."/>
            <person name="Huo Q."/>
            <person name="Li W."/>
            <person name="Guo W."/>
            <person name="Chen H."/>
            <person name="Zhou L."/>
            <person name="Ni X."/>
            <person name="Tian J."/>
            <person name="Zhou Y."/>
            <person name="Sheng Y."/>
            <person name="Liu T."/>
            <person name="Pan Y."/>
            <person name="Xia L."/>
            <person name="Li J."/>
            <person name="Zhao F."/>
            <person name="Cao W."/>
        </authorList>
    </citation>
    <scope>NUCLEOTIDE SEQUENCE</scope>
    <source>
        <strain evidence="1">Dsil-2018</strain>
    </source>
</reference>
<sequence>MVNSKPRCVDGPSFYVGSWERTTDSRRRRHFTGGHYVCDRALNLQDEVHRRFGRRPPWPRKSRIEFRGSSWSVTLTRPPHSIAGGCLIQSPEAARRLWALVNYFRRRYRGPGALDVRAVNFVVAVALMGITCLLLMYALLPWGKYHIVEDHIDGPGHEHGHQHILKEYLPYNSTYPLTKPIVYGRKVRYKIACITDLDTESKLKGTENTWVSYLKVGYLVVDKTMSEVSIEWEEGMTMLKGQFAMGGRGMELSELVVFNGKLYTMDDRTGVVYEIRDNKVIPWVMLTDGNGEAPKGFKSEWATVREGVLYIGGLGKEWTNSKGQVINHDPQWIKVVTPGGRVEHRDWRDNYRRLCEWAKYGAPGYMIHEAVAWSHRFGEWFFLPRRASTTAYNEVEDEEKGTNLMLRTDPQFARVQVTKVGPLLPTHGFSSVKFVPSLTRSDQDSLLLALKSEEYKGKTASYITVIRVEDGKVLYPETKIGDYKFEGVEFV</sequence>
<comment type="caution">
    <text evidence="1">The sequence shown here is derived from an EMBL/GenBank/DDBJ whole genome shotgun (WGS) entry which is preliminary data.</text>
</comment>
<proteinExistence type="predicted"/>
<dbReference type="EMBL" id="CM023474">
    <property type="protein sequence ID" value="KAH7950211.1"/>
    <property type="molecule type" value="Genomic_DNA"/>
</dbReference>
<accession>A0ACB8CSU2</accession>
<dbReference type="Proteomes" id="UP000821865">
    <property type="component" value="Chromosome 5"/>
</dbReference>
<keyword evidence="2" id="KW-1185">Reference proteome</keyword>
<gene>
    <name evidence="1" type="ORF">HPB49_021002</name>
</gene>
<name>A0ACB8CSU2_DERSI</name>
<organism evidence="1 2">
    <name type="scientific">Dermacentor silvarum</name>
    <name type="common">Tick</name>
    <dbReference type="NCBI Taxonomy" id="543639"/>
    <lineage>
        <taxon>Eukaryota</taxon>
        <taxon>Metazoa</taxon>
        <taxon>Ecdysozoa</taxon>
        <taxon>Arthropoda</taxon>
        <taxon>Chelicerata</taxon>
        <taxon>Arachnida</taxon>
        <taxon>Acari</taxon>
        <taxon>Parasitiformes</taxon>
        <taxon>Ixodida</taxon>
        <taxon>Ixodoidea</taxon>
        <taxon>Ixodidae</taxon>
        <taxon>Rhipicephalinae</taxon>
        <taxon>Dermacentor</taxon>
    </lineage>
</organism>
<evidence type="ECO:0000313" key="1">
    <source>
        <dbReference type="EMBL" id="KAH7950211.1"/>
    </source>
</evidence>
<evidence type="ECO:0000313" key="2">
    <source>
        <dbReference type="Proteomes" id="UP000821865"/>
    </source>
</evidence>